<name>A0ACB9QZR7_9MYRT</name>
<evidence type="ECO:0000313" key="1">
    <source>
        <dbReference type="EMBL" id="KAI4372129.1"/>
    </source>
</evidence>
<dbReference type="Proteomes" id="UP001057402">
    <property type="component" value="Chromosome 4"/>
</dbReference>
<gene>
    <name evidence="1" type="ORF">MLD38_010401</name>
</gene>
<sequence length="72" mass="7737">MAGFDGAMAAVSCIGMTVNDVVSFVVFCFLDVLDVVLCVVYRVADFFIEAERKPCYCSSSRESIAIARGAIS</sequence>
<protein>
    <submittedName>
        <fullName evidence="1">Uncharacterized protein</fullName>
    </submittedName>
</protein>
<evidence type="ECO:0000313" key="2">
    <source>
        <dbReference type="Proteomes" id="UP001057402"/>
    </source>
</evidence>
<keyword evidence="2" id="KW-1185">Reference proteome</keyword>
<comment type="caution">
    <text evidence="1">The sequence shown here is derived from an EMBL/GenBank/DDBJ whole genome shotgun (WGS) entry which is preliminary data.</text>
</comment>
<dbReference type="EMBL" id="CM042883">
    <property type="protein sequence ID" value="KAI4372129.1"/>
    <property type="molecule type" value="Genomic_DNA"/>
</dbReference>
<organism evidence="1 2">
    <name type="scientific">Melastoma candidum</name>
    <dbReference type="NCBI Taxonomy" id="119954"/>
    <lineage>
        <taxon>Eukaryota</taxon>
        <taxon>Viridiplantae</taxon>
        <taxon>Streptophyta</taxon>
        <taxon>Embryophyta</taxon>
        <taxon>Tracheophyta</taxon>
        <taxon>Spermatophyta</taxon>
        <taxon>Magnoliopsida</taxon>
        <taxon>eudicotyledons</taxon>
        <taxon>Gunneridae</taxon>
        <taxon>Pentapetalae</taxon>
        <taxon>rosids</taxon>
        <taxon>malvids</taxon>
        <taxon>Myrtales</taxon>
        <taxon>Melastomataceae</taxon>
        <taxon>Melastomatoideae</taxon>
        <taxon>Melastomateae</taxon>
        <taxon>Melastoma</taxon>
    </lineage>
</organism>
<reference evidence="2" key="1">
    <citation type="journal article" date="2023" name="Front. Plant Sci.">
        <title>Chromosomal-level genome assembly of Melastoma candidum provides insights into trichome evolution.</title>
        <authorList>
            <person name="Zhong Y."/>
            <person name="Wu W."/>
            <person name="Sun C."/>
            <person name="Zou P."/>
            <person name="Liu Y."/>
            <person name="Dai S."/>
            <person name="Zhou R."/>
        </authorList>
    </citation>
    <scope>NUCLEOTIDE SEQUENCE [LARGE SCALE GENOMIC DNA]</scope>
</reference>
<accession>A0ACB9QZR7</accession>
<proteinExistence type="predicted"/>